<evidence type="ECO:0000313" key="4">
    <source>
        <dbReference type="EMBL" id="KAJ8572447.1"/>
    </source>
</evidence>
<dbReference type="InterPro" id="IPR014044">
    <property type="entry name" value="CAP_dom"/>
</dbReference>
<dbReference type="OrthoDB" id="337038at2759"/>
<dbReference type="Pfam" id="PF00188">
    <property type="entry name" value="CAP"/>
    <property type="match status" value="1"/>
</dbReference>
<feature type="compositionally biased region" description="Acidic residues" evidence="1">
    <location>
        <begin position="310"/>
        <end position="323"/>
    </location>
</feature>
<dbReference type="AlphaFoldDB" id="A0A9Q1MYE6"/>
<organism evidence="4 5">
    <name type="scientific">Anisodus acutangulus</name>
    <dbReference type="NCBI Taxonomy" id="402998"/>
    <lineage>
        <taxon>Eukaryota</taxon>
        <taxon>Viridiplantae</taxon>
        <taxon>Streptophyta</taxon>
        <taxon>Embryophyta</taxon>
        <taxon>Tracheophyta</taxon>
        <taxon>Spermatophyta</taxon>
        <taxon>Magnoliopsida</taxon>
        <taxon>eudicotyledons</taxon>
        <taxon>Gunneridae</taxon>
        <taxon>Pentapetalae</taxon>
        <taxon>asterids</taxon>
        <taxon>lamiids</taxon>
        <taxon>Solanales</taxon>
        <taxon>Solanaceae</taxon>
        <taxon>Solanoideae</taxon>
        <taxon>Hyoscyameae</taxon>
        <taxon>Anisodus</taxon>
    </lineage>
</organism>
<feature type="compositionally biased region" description="Acidic residues" evidence="1">
    <location>
        <begin position="337"/>
        <end position="346"/>
    </location>
</feature>
<dbReference type="EMBL" id="JAJAGQ010000001">
    <property type="protein sequence ID" value="KAJ8572447.1"/>
    <property type="molecule type" value="Genomic_DNA"/>
</dbReference>
<feature type="compositionally biased region" description="Basic and acidic residues" evidence="1">
    <location>
        <begin position="324"/>
        <end position="336"/>
    </location>
</feature>
<proteinExistence type="predicted"/>
<dbReference type="SUPFAM" id="SSF55797">
    <property type="entry name" value="PR-1-like"/>
    <property type="match status" value="1"/>
</dbReference>
<feature type="region of interest" description="Disordered" evidence="1">
    <location>
        <begin position="564"/>
        <end position="601"/>
    </location>
</feature>
<gene>
    <name evidence="4" type="ORF">K7X08_008958</name>
</gene>
<comment type="caution">
    <text evidence="4">The sequence shown here is derived from an EMBL/GenBank/DDBJ whole genome shotgun (WGS) entry which is preliminary data.</text>
</comment>
<feature type="region of interest" description="Disordered" evidence="1">
    <location>
        <begin position="462"/>
        <end position="484"/>
    </location>
</feature>
<keyword evidence="2" id="KW-0732">Signal</keyword>
<feature type="compositionally biased region" description="Basic and acidic residues" evidence="1">
    <location>
        <begin position="388"/>
        <end position="400"/>
    </location>
</feature>
<feature type="region of interest" description="Disordered" evidence="1">
    <location>
        <begin position="183"/>
        <end position="400"/>
    </location>
</feature>
<feature type="compositionally biased region" description="Basic and acidic residues" evidence="1">
    <location>
        <begin position="183"/>
        <end position="196"/>
    </location>
</feature>
<sequence length="601" mass="67217">MGFSNLLTTLVECFITFAILFPSISQAQNSPQDYLNPHNEARRQVGVGPLRWDNRLAAYAQNYANQRIGDCGMIHSHGPYGENLAAAYPQLNADRAVKMWVDERQWVRCNNGWYFITCNYDPPAVWNLASLLSEQVVKLTMYKQSPGRNHRSKGIKVKNVLQICLLLAVCFWLIYQVKHSHDKKKEFDENDTKTPTKTESSNELVKLGRKDLLPRGIEGLDTVNEKHREKPENETVEEEEGNKPEVEDLEENNTKKKNDEQKEDGEDEVDDHDQEKSDVEADQEEDVVDEDKEIGEDNEKETDERREDNEKETDERGEENEKETDERGKDNEKETENDSQVEEENSLEDHDHDKDSSSSHEAREEHYKADDASSAVTHNTVVTTTENESGKLEQEAEHAAEAKNEVGVNNIMQINAGQTTTVALKVEDVSTQTLDLSLQNGTQAVNQEYNVTVGDTTSGVSDLSISSSQQNNFTDMADDNQIDSNLTVSSKNDELDSTPVDSSNVSGEISVAEKVVQGNATVEAVDNNATEVEKADTTSEEIGTTDEGVDASIVENLGEVQDDLIDTSDSSTHLEEKHIRTDVETLPEIQTEGNMEDAAAE</sequence>
<reference evidence="5" key="1">
    <citation type="journal article" date="2023" name="Proc. Natl. Acad. Sci. U.S.A.">
        <title>Genomic and structural basis for evolution of tropane alkaloid biosynthesis.</title>
        <authorList>
            <person name="Wanga Y.-J."/>
            <person name="Taina T."/>
            <person name="Yua J.-Y."/>
            <person name="Lia J."/>
            <person name="Xua B."/>
            <person name="Chenc J."/>
            <person name="D'Auriad J.C."/>
            <person name="Huanga J.-P."/>
            <person name="Huanga S.-X."/>
        </authorList>
    </citation>
    <scope>NUCLEOTIDE SEQUENCE [LARGE SCALE GENOMIC DNA]</scope>
    <source>
        <strain evidence="5">cv. KIB-2019</strain>
    </source>
</reference>
<dbReference type="Gene3D" id="3.40.33.10">
    <property type="entry name" value="CAP"/>
    <property type="match status" value="1"/>
</dbReference>
<dbReference type="PANTHER" id="PTHR33700:SF4">
    <property type="entry name" value="MYB-LIKE PROTEIN X"/>
    <property type="match status" value="1"/>
</dbReference>
<dbReference type="SMART" id="SM00198">
    <property type="entry name" value="SCP"/>
    <property type="match status" value="1"/>
</dbReference>
<dbReference type="Proteomes" id="UP001152561">
    <property type="component" value="Unassembled WGS sequence"/>
</dbReference>
<keyword evidence="5" id="KW-1185">Reference proteome</keyword>
<feature type="domain" description="SCP" evidence="3">
    <location>
        <begin position="29"/>
        <end position="128"/>
    </location>
</feature>
<accession>A0A9Q1MYE6</accession>
<feature type="signal peptide" evidence="2">
    <location>
        <begin position="1"/>
        <end position="27"/>
    </location>
</feature>
<feature type="compositionally biased region" description="Acidic residues" evidence="1">
    <location>
        <begin position="280"/>
        <end position="301"/>
    </location>
</feature>
<feature type="compositionally biased region" description="Polar residues" evidence="1">
    <location>
        <begin position="462"/>
        <end position="474"/>
    </location>
</feature>
<evidence type="ECO:0000256" key="2">
    <source>
        <dbReference type="SAM" id="SignalP"/>
    </source>
</evidence>
<protein>
    <recommendedName>
        <fullName evidence="3">SCP domain-containing protein</fullName>
    </recommendedName>
</protein>
<feature type="compositionally biased region" description="Basic and acidic residues" evidence="1">
    <location>
        <begin position="572"/>
        <end position="583"/>
    </location>
</feature>
<evidence type="ECO:0000256" key="1">
    <source>
        <dbReference type="SAM" id="MobiDB-lite"/>
    </source>
</evidence>
<name>A0A9Q1MYE6_9SOLA</name>
<dbReference type="PANTHER" id="PTHR33700">
    <property type="entry name" value="MYB-LIKE PROTEIN X"/>
    <property type="match status" value="1"/>
</dbReference>
<feature type="compositionally biased region" description="Acidic residues" evidence="1">
    <location>
        <begin position="261"/>
        <end position="272"/>
    </location>
</feature>
<feature type="compositionally biased region" description="Basic and acidic residues" evidence="1">
    <location>
        <begin position="347"/>
        <end position="371"/>
    </location>
</feature>
<evidence type="ECO:0000313" key="5">
    <source>
        <dbReference type="Proteomes" id="UP001152561"/>
    </source>
</evidence>
<evidence type="ECO:0000259" key="3">
    <source>
        <dbReference type="SMART" id="SM00198"/>
    </source>
</evidence>
<feature type="compositionally biased region" description="Basic and acidic residues" evidence="1">
    <location>
        <begin position="223"/>
        <end position="233"/>
    </location>
</feature>
<feature type="compositionally biased region" description="Basic and acidic residues" evidence="1">
    <location>
        <begin position="241"/>
        <end position="260"/>
    </location>
</feature>
<feature type="compositionally biased region" description="Low complexity" evidence="1">
    <location>
        <begin position="372"/>
        <end position="387"/>
    </location>
</feature>
<feature type="chain" id="PRO_5040358712" description="SCP domain-containing protein" evidence="2">
    <location>
        <begin position="28"/>
        <end position="601"/>
    </location>
</feature>
<dbReference type="InterPro" id="IPR035940">
    <property type="entry name" value="CAP_sf"/>
</dbReference>